<dbReference type="SUPFAM" id="SSF103481">
    <property type="entry name" value="Multidrug resistance efflux transporter EmrE"/>
    <property type="match status" value="2"/>
</dbReference>
<feature type="transmembrane region" description="Helical" evidence="1">
    <location>
        <begin position="183"/>
        <end position="201"/>
    </location>
</feature>
<dbReference type="Proteomes" id="UP001596472">
    <property type="component" value="Unassembled WGS sequence"/>
</dbReference>
<dbReference type="InterPro" id="IPR000620">
    <property type="entry name" value="EamA_dom"/>
</dbReference>
<proteinExistence type="predicted"/>
<name>A0ABW2L958_9BACT</name>
<dbReference type="Gene3D" id="1.10.3730.20">
    <property type="match status" value="1"/>
</dbReference>
<keyword evidence="4" id="KW-1185">Reference proteome</keyword>
<evidence type="ECO:0000256" key="1">
    <source>
        <dbReference type="SAM" id="Phobius"/>
    </source>
</evidence>
<dbReference type="EMBL" id="JBHTBS010000011">
    <property type="protein sequence ID" value="MFC7338956.1"/>
    <property type="molecule type" value="Genomic_DNA"/>
</dbReference>
<feature type="transmembrane region" description="Helical" evidence="1">
    <location>
        <begin position="252"/>
        <end position="270"/>
    </location>
</feature>
<evidence type="ECO:0000313" key="4">
    <source>
        <dbReference type="Proteomes" id="UP001596472"/>
    </source>
</evidence>
<keyword evidence="1" id="KW-0812">Transmembrane</keyword>
<comment type="caution">
    <text evidence="3">The sequence shown here is derived from an EMBL/GenBank/DDBJ whole genome shotgun (WGS) entry which is preliminary data.</text>
</comment>
<organism evidence="3 4">
    <name type="scientific">Haloferula chungangensis</name>
    <dbReference type="NCBI Taxonomy" id="1048331"/>
    <lineage>
        <taxon>Bacteria</taxon>
        <taxon>Pseudomonadati</taxon>
        <taxon>Verrucomicrobiota</taxon>
        <taxon>Verrucomicrobiia</taxon>
        <taxon>Verrucomicrobiales</taxon>
        <taxon>Verrucomicrobiaceae</taxon>
        <taxon>Haloferula</taxon>
    </lineage>
</organism>
<feature type="transmembrane region" description="Helical" evidence="1">
    <location>
        <begin position="6"/>
        <end position="24"/>
    </location>
</feature>
<evidence type="ECO:0000259" key="2">
    <source>
        <dbReference type="Pfam" id="PF00892"/>
    </source>
</evidence>
<reference evidence="4" key="1">
    <citation type="journal article" date="2019" name="Int. J. Syst. Evol. Microbiol.">
        <title>The Global Catalogue of Microorganisms (GCM) 10K type strain sequencing project: providing services to taxonomists for standard genome sequencing and annotation.</title>
        <authorList>
            <consortium name="The Broad Institute Genomics Platform"/>
            <consortium name="The Broad Institute Genome Sequencing Center for Infectious Disease"/>
            <person name="Wu L."/>
            <person name="Ma J."/>
        </authorList>
    </citation>
    <scope>NUCLEOTIDE SEQUENCE [LARGE SCALE GENOMIC DNA]</scope>
    <source>
        <strain evidence="4">CGMCC 4.1467</strain>
    </source>
</reference>
<dbReference type="Pfam" id="PF00892">
    <property type="entry name" value="EamA"/>
    <property type="match status" value="2"/>
</dbReference>
<dbReference type="RefSeq" id="WP_379714971.1">
    <property type="nucleotide sequence ID" value="NZ_JBHTBS010000011.1"/>
</dbReference>
<dbReference type="InterPro" id="IPR037185">
    <property type="entry name" value="EmrE-like"/>
</dbReference>
<gene>
    <name evidence="3" type="ORF">ACFQY0_17295</name>
</gene>
<evidence type="ECO:0000313" key="3">
    <source>
        <dbReference type="EMBL" id="MFC7338956.1"/>
    </source>
</evidence>
<feature type="transmembrane region" description="Helical" evidence="1">
    <location>
        <begin position="95"/>
        <end position="115"/>
    </location>
</feature>
<accession>A0ABW2L958</accession>
<feature type="transmembrane region" description="Helical" evidence="1">
    <location>
        <begin position="69"/>
        <end position="88"/>
    </location>
</feature>
<feature type="domain" description="EamA" evidence="2">
    <location>
        <begin position="152"/>
        <end position="293"/>
    </location>
</feature>
<keyword evidence="1" id="KW-0472">Membrane</keyword>
<feature type="transmembrane region" description="Helical" evidence="1">
    <location>
        <begin position="150"/>
        <end position="171"/>
    </location>
</feature>
<sequence>MPIGDFCAIASALVWSISVILMRVSGYQVPPLPLNFFKSSIALICLVLSHAAVRENWWPELSPTEHLRMIISAVIGISLADTMIAAALNRLGASLQALADCLYSPAIITVGFLMFGETLNTWEMIGGALVISGVFVGATMTAEVKHPRDLWTGVALAAGAHVLMAVGILMVRDIYIDGQLFWLTGYRFLVAIAVLFIWSLLRYGKRMPEVLFTGFRRRDTWFTTIPMAILGPFLATLLWVTGFKYLIAGRAAIYNQLSTVFIIVLAYFFLKEKFTTRKAIGTGLALLGSLLVAMH</sequence>
<dbReference type="PANTHER" id="PTHR22911">
    <property type="entry name" value="ACYL-MALONYL CONDENSING ENZYME-RELATED"/>
    <property type="match status" value="1"/>
</dbReference>
<feature type="domain" description="EamA" evidence="2">
    <location>
        <begin position="3"/>
        <end position="136"/>
    </location>
</feature>
<feature type="transmembrane region" description="Helical" evidence="1">
    <location>
        <begin position="221"/>
        <end position="240"/>
    </location>
</feature>
<protein>
    <submittedName>
        <fullName evidence="3">DMT family transporter</fullName>
    </submittedName>
</protein>
<keyword evidence="1" id="KW-1133">Transmembrane helix</keyword>
<feature type="transmembrane region" description="Helical" evidence="1">
    <location>
        <begin position="121"/>
        <end position="138"/>
    </location>
</feature>